<dbReference type="Gene3D" id="3.40.50.300">
    <property type="entry name" value="P-loop containing nucleotide triphosphate hydrolases"/>
    <property type="match status" value="1"/>
</dbReference>
<dbReference type="AlphaFoldDB" id="K6VYB6"/>
<dbReference type="Pfam" id="PF13191">
    <property type="entry name" value="AAA_16"/>
    <property type="match status" value="1"/>
</dbReference>
<gene>
    <name evidence="4" type="ORF">GORHZ_152_00010</name>
</gene>
<feature type="domain" description="Orc1-like AAA ATPase" evidence="3">
    <location>
        <begin position="24"/>
        <end position="183"/>
    </location>
</feature>
<dbReference type="Proteomes" id="UP000008363">
    <property type="component" value="Unassembled WGS sequence"/>
</dbReference>
<keyword evidence="1" id="KW-0547">Nucleotide-binding</keyword>
<dbReference type="GO" id="GO:0005524">
    <property type="term" value="F:ATP binding"/>
    <property type="evidence" value="ECO:0007669"/>
    <property type="project" value="UniProtKB-KW"/>
</dbReference>
<dbReference type="SUPFAM" id="SSF52540">
    <property type="entry name" value="P-loop containing nucleoside triphosphate hydrolases"/>
    <property type="match status" value="1"/>
</dbReference>
<dbReference type="InterPro" id="IPR011990">
    <property type="entry name" value="TPR-like_helical_dom_sf"/>
</dbReference>
<comment type="caution">
    <text evidence="4">The sequence shown here is derived from an EMBL/GenBank/DDBJ whole genome shotgun (WGS) entry which is preliminary data.</text>
</comment>
<sequence>MGSVPVHSVPADRLPSGLLVAEHIVGRDDLLADLETRVGSGSTGGPPLLLLADAGMGKSRLLEYAVERARAEGLWVLEGRAVDGEATEGYRSLKEAIGRFDIESGCQPGDQLWVTWQSALRALTLTPDSAVGLAEELIRFLRAASRRVSILLVLDDLQWSDPDELAALGYLVDNQAAHGARLLLSSRTADLAPALERLLDRRVIVARNVPPLSAEAVTAMVRDCLRVDAVDPALLDFVRSRAAGSPFAVEELLAGLMRSGVLVREPTTNADTAGRWVVDGPRLRTVAPPTVAASVHRRLAALSPDARAIVQAAAVLGHEFDWRFLGAMTSLDERAVAAGLRAAADAGLIIDDNHGGGLRFRHALTRDEVVRGLLAPERRALARVALDLLRDSPDGSAAHGDLALALAEDAGDIGTWREVLLHIGLAAADRGALGSAVRSLRPLLPLPAAAVALAEVQGRRGDHRGVREAAEPILGSLPDDDVSVHRIRVALVRAAIAAGDLDQAEADLRHLPERPGTRDPARDVLAALIRLGQGDLTGAMTLAAPVAEDATLAPDLRCEALDILGRAGRTFDVALGAKWFEQALAVAESAGDPHARARALHELGTIDLFDNLRVDRLEAARTLALEIGDPHTIAHADFHLAEAYAARSETLPARRSADRAIDLAARIGSPVLGWAWLTTARTYAHERDEPAMEAAIARARATAGSEAPAIEAGIAGRVRAIRALFGADRAAALAHLDTAADLLAGLPGHHFPHWGLWALLRSTEASLTTADEERVRGAAGADTRSNRALLAAAVAVRAGRDGDRDTATTGFAEAETTLRGYESIDWLVHLSRWTAL</sequence>
<evidence type="ECO:0000256" key="1">
    <source>
        <dbReference type="ARBA" id="ARBA00022741"/>
    </source>
</evidence>
<dbReference type="GO" id="GO:0005737">
    <property type="term" value="C:cytoplasm"/>
    <property type="evidence" value="ECO:0007669"/>
    <property type="project" value="TreeGrafter"/>
</dbReference>
<dbReference type="Gene3D" id="1.25.40.10">
    <property type="entry name" value="Tetratricopeptide repeat domain"/>
    <property type="match status" value="1"/>
</dbReference>
<organism evidence="4 5">
    <name type="scientific">Gordonia rhizosphera NBRC 16068</name>
    <dbReference type="NCBI Taxonomy" id="1108045"/>
    <lineage>
        <taxon>Bacteria</taxon>
        <taxon>Bacillati</taxon>
        <taxon>Actinomycetota</taxon>
        <taxon>Actinomycetes</taxon>
        <taxon>Mycobacteriales</taxon>
        <taxon>Gordoniaceae</taxon>
        <taxon>Gordonia</taxon>
    </lineage>
</organism>
<reference evidence="4 5" key="1">
    <citation type="submission" date="2012-08" db="EMBL/GenBank/DDBJ databases">
        <title>Whole genome shotgun sequence of Gordonia rhizosphera NBRC 16068.</title>
        <authorList>
            <person name="Takarada H."/>
            <person name="Isaki S."/>
            <person name="Hosoyama A."/>
            <person name="Tsuchikane K."/>
            <person name="Katsumata H."/>
            <person name="Baba S."/>
            <person name="Ohji S."/>
            <person name="Yamazaki S."/>
            <person name="Fujita N."/>
        </authorList>
    </citation>
    <scope>NUCLEOTIDE SEQUENCE [LARGE SCALE GENOMIC DNA]</scope>
    <source>
        <strain evidence="4 5">NBRC 16068</strain>
    </source>
</reference>
<dbReference type="PANTHER" id="PTHR16305:SF35">
    <property type="entry name" value="TRANSCRIPTIONAL ACTIVATOR DOMAIN"/>
    <property type="match status" value="1"/>
</dbReference>
<dbReference type="InterPro" id="IPR027417">
    <property type="entry name" value="P-loop_NTPase"/>
</dbReference>
<evidence type="ECO:0000256" key="2">
    <source>
        <dbReference type="ARBA" id="ARBA00022840"/>
    </source>
</evidence>
<dbReference type="eggNOG" id="COG2909">
    <property type="taxonomic scope" value="Bacteria"/>
</dbReference>
<keyword evidence="2" id="KW-0067">ATP-binding</keyword>
<proteinExistence type="predicted"/>
<dbReference type="STRING" id="1108045.GORHZ_152_00010"/>
<accession>K6VYB6</accession>
<dbReference type="GO" id="GO:0004016">
    <property type="term" value="F:adenylate cyclase activity"/>
    <property type="evidence" value="ECO:0007669"/>
    <property type="project" value="TreeGrafter"/>
</dbReference>
<dbReference type="PANTHER" id="PTHR16305">
    <property type="entry name" value="TESTICULAR SOLUBLE ADENYLYL CYCLASE"/>
    <property type="match status" value="1"/>
</dbReference>
<evidence type="ECO:0000313" key="5">
    <source>
        <dbReference type="Proteomes" id="UP000008363"/>
    </source>
</evidence>
<feature type="non-terminal residue" evidence="4">
    <location>
        <position position="836"/>
    </location>
</feature>
<dbReference type="InterPro" id="IPR041664">
    <property type="entry name" value="AAA_16"/>
</dbReference>
<name>K6VYB6_9ACTN</name>
<dbReference type="EMBL" id="BAHC01000152">
    <property type="protein sequence ID" value="GAB91890.1"/>
    <property type="molecule type" value="Genomic_DNA"/>
</dbReference>
<evidence type="ECO:0000313" key="4">
    <source>
        <dbReference type="EMBL" id="GAB91890.1"/>
    </source>
</evidence>
<protein>
    <recommendedName>
        <fullName evidence="3">Orc1-like AAA ATPase domain-containing protein</fullName>
    </recommendedName>
</protein>
<evidence type="ECO:0000259" key="3">
    <source>
        <dbReference type="Pfam" id="PF13191"/>
    </source>
</evidence>
<keyword evidence="5" id="KW-1185">Reference proteome</keyword>